<sequence length="240" mass="25814">MDTALTTNTSSQFKEGFQAGVSIGIGYMPVALTFGLLAKSTGLSVIETFMMSMLVFAGASQYISLNLFAIGTTGPVIILTTFIVNIRHLLMSASLSEKIEKEHPFKKALYAFGITDETFSVAALKEGKVTSSYMAGLITVAYGSWVIFSVVGHFVGASLPDVLQESMGIALYAMFVGLLTPSLKKHRKVVTLAGGAALINIIFSFVFPPNWSGWAIVLATLSSAILVELTSYMVNKKEWK</sequence>
<evidence type="ECO:0000256" key="7">
    <source>
        <dbReference type="ARBA" id="ARBA00023136"/>
    </source>
</evidence>
<evidence type="ECO:0000256" key="4">
    <source>
        <dbReference type="ARBA" id="ARBA00022475"/>
    </source>
</evidence>
<dbReference type="GO" id="GO:1903785">
    <property type="term" value="P:L-valine transmembrane transport"/>
    <property type="evidence" value="ECO:0007669"/>
    <property type="project" value="TreeGrafter"/>
</dbReference>
<feature type="transmembrane region" description="Helical" evidence="8">
    <location>
        <begin position="162"/>
        <end position="180"/>
    </location>
</feature>
<comment type="caution">
    <text evidence="9">The sequence shown here is derived from an EMBL/GenBank/DDBJ whole genome shotgun (WGS) entry which is preliminary data.</text>
</comment>
<evidence type="ECO:0000256" key="3">
    <source>
        <dbReference type="ARBA" id="ARBA00022448"/>
    </source>
</evidence>
<feature type="transmembrane region" description="Helical" evidence="8">
    <location>
        <begin position="213"/>
        <end position="234"/>
    </location>
</feature>
<feature type="transmembrane region" description="Helical" evidence="8">
    <location>
        <begin position="69"/>
        <end position="90"/>
    </location>
</feature>
<dbReference type="Proteomes" id="UP000095209">
    <property type="component" value="Unassembled WGS sequence"/>
</dbReference>
<evidence type="ECO:0000256" key="5">
    <source>
        <dbReference type="ARBA" id="ARBA00022692"/>
    </source>
</evidence>
<dbReference type="OrthoDB" id="3177005at2"/>
<protein>
    <submittedName>
        <fullName evidence="9">Branched-chain amino acid ABC transporter permease</fullName>
    </submittedName>
</protein>
<keyword evidence="5 8" id="KW-0812">Transmembrane</keyword>
<organism evidence="9 10">
    <name type="scientific">Bacillus solimangrovi</name>
    <dbReference type="NCBI Taxonomy" id="1305675"/>
    <lineage>
        <taxon>Bacteria</taxon>
        <taxon>Bacillati</taxon>
        <taxon>Bacillota</taxon>
        <taxon>Bacilli</taxon>
        <taxon>Bacillales</taxon>
        <taxon>Bacillaceae</taxon>
        <taxon>Bacillus</taxon>
    </lineage>
</organism>
<dbReference type="Pfam" id="PF03591">
    <property type="entry name" value="AzlC"/>
    <property type="match status" value="1"/>
</dbReference>
<name>A0A1E5LEA5_9BACI</name>
<accession>A0A1E5LEA5</accession>
<feature type="transmembrane region" description="Helical" evidence="8">
    <location>
        <begin position="189"/>
        <end position="207"/>
    </location>
</feature>
<comment type="subcellular location">
    <subcellularLocation>
        <location evidence="1">Cell membrane</location>
        <topology evidence="1">Multi-pass membrane protein</topology>
    </subcellularLocation>
</comment>
<evidence type="ECO:0000256" key="6">
    <source>
        <dbReference type="ARBA" id="ARBA00022989"/>
    </source>
</evidence>
<evidence type="ECO:0000256" key="8">
    <source>
        <dbReference type="SAM" id="Phobius"/>
    </source>
</evidence>
<keyword evidence="3" id="KW-0813">Transport</keyword>
<reference evidence="9 10" key="1">
    <citation type="submission" date="2016-08" db="EMBL/GenBank/DDBJ databases">
        <title>Genome of Bacillus solimangrovi GH2-4.</title>
        <authorList>
            <person name="Lim S."/>
            <person name="Kim B.-C."/>
        </authorList>
    </citation>
    <scope>NUCLEOTIDE SEQUENCE [LARGE SCALE GENOMIC DNA]</scope>
    <source>
        <strain evidence="9 10">GH2-4</strain>
    </source>
</reference>
<evidence type="ECO:0000256" key="2">
    <source>
        <dbReference type="ARBA" id="ARBA00010735"/>
    </source>
</evidence>
<keyword evidence="10" id="KW-1185">Reference proteome</keyword>
<dbReference type="AlphaFoldDB" id="A0A1E5LEA5"/>
<feature type="transmembrane region" description="Helical" evidence="8">
    <location>
        <begin position="20"/>
        <end position="38"/>
    </location>
</feature>
<keyword evidence="7 8" id="KW-0472">Membrane</keyword>
<comment type="similarity">
    <text evidence="2">Belongs to the AzlC family.</text>
</comment>
<evidence type="ECO:0000256" key="1">
    <source>
        <dbReference type="ARBA" id="ARBA00004651"/>
    </source>
</evidence>
<dbReference type="InterPro" id="IPR011606">
    <property type="entry name" value="Brnchd-chn_aa_trnsp_permease"/>
</dbReference>
<feature type="transmembrane region" description="Helical" evidence="8">
    <location>
        <begin position="133"/>
        <end position="156"/>
    </location>
</feature>
<dbReference type="PANTHER" id="PTHR34979:SF1">
    <property type="entry name" value="INNER MEMBRANE PROTEIN YGAZ"/>
    <property type="match status" value="1"/>
</dbReference>
<dbReference type="RefSeq" id="WP_069717567.1">
    <property type="nucleotide sequence ID" value="NZ_MJEH01000029.1"/>
</dbReference>
<dbReference type="GO" id="GO:0005886">
    <property type="term" value="C:plasma membrane"/>
    <property type="evidence" value="ECO:0007669"/>
    <property type="project" value="UniProtKB-SubCell"/>
</dbReference>
<dbReference type="EMBL" id="MJEH01000029">
    <property type="protein sequence ID" value="OEH92418.1"/>
    <property type="molecule type" value="Genomic_DNA"/>
</dbReference>
<keyword evidence="4" id="KW-1003">Cell membrane</keyword>
<dbReference type="PANTHER" id="PTHR34979">
    <property type="entry name" value="INNER MEMBRANE PROTEIN YGAZ"/>
    <property type="match status" value="1"/>
</dbReference>
<dbReference type="STRING" id="1305675.BFG57_16040"/>
<keyword evidence="6 8" id="KW-1133">Transmembrane helix</keyword>
<evidence type="ECO:0000313" key="10">
    <source>
        <dbReference type="Proteomes" id="UP000095209"/>
    </source>
</evidence>
<evidence type="ECO:0000313" key="9">
    <source>
        <dbReference type="EMBL" id="OEH92418.1"/>
    </source>
</evidence>
<proteinExistence type="inferred from homology"/>
<gene>
    <name evidence="9" type="ORF">BFG57_16040</name>
</gene>